<evidence type="ECO:0000259" key="9">
    <source>
        <dbReference type="Pfam" id="PF01545"/>
    </source>
</evidence>
<evidence type="ECO:0000259" key="10">
    <source>
        <dbReference type="Pfam" id="PF16916"/>
    </source>
</evidence>
<feature type="region of interest" description="Disordered" evidence="7">
    <location>
        <begin position="24"/>
        <end position="46"/>
    </location>
</feature>
<organism evidence="11 12">
    <name type="scientific">Agrobacterium tumefaciens str. Kerr 14</name>
    <dbReference type="NCBI Taxonomy" id="1183424"/>
    <lineage>
        <taxon>Bacteria</taxon>
        <taxon>Pseudomonadati</taxon>
        <taxon>Pseudomonadota</taxon>
        <taxon>Alphaproteobacteria</taxon>
        <taxon>Hyphomicrobiales</taxon>
        <taxon>Rhizobiaceae</taxon>
        <taxon>Rhizobium/Agrobacterium group</taxon>
        <taxon>Agrobacterium</taxon>
        <taxon>Agrobacterium tumefaciens complex</taxon>
    </lineage>
</organism>
<evidence type="ECO:0000256" key="2">
    <source>
        <dbReference type="ARBA" id="ARBA00008114"/>
    </source>
</evidence>
<gene>
    <name evidence="11" type="ORF">AGR4C_pc30131</name>
</gene>
<dbReference type="InterPro" id="IPR036837">
    <property type="entry name" value="Cation_efflux_CTD_sf"/>
</dbReference>
<proteinExistence type="inferred from homology"/>
<dbReference type="PANTHER" id="PTHR43840">
    <property type="entry name" value="MITOCHONDRIAL METAL TRANSPORTER 1-RELATED"/>
    <property type="match status" value="1"/>
</dbReference>
<keyword evidence="4 8" id="KW-0812">Transmembrane</keyword>
<dbReference type="InterPro" id="IPR027469">
    <property type="entry name" value="Cation_efflux_TMD_sf"/>
</dbReference>
<feature type="transmembrane region" description="Helical" evidence="8">
    <location>
        <begin position="70"/>
        <end position="94"/>
    </location>
</feature>
<dbReference type="InterPro" id="IPR002524">
    <property type="entry name" value="Cation_efflux"/>
</dbReference>
<evidence type="ECO:0000256" key="5">
    <source>
        <dbReference type="ARBA" id="ARBA00022989"/>
    </source>
</evidence>
<reference evidence="11 12" key="1">
    <citation type="submission" date="2016-01" db="EMBL/GenBank/DDBJ databases">
        <authorList>
            <person name="Oliw E.H."/>
        </authorList>
    </citation>
    <scope>NUCLEOTIDE SEQUENCE [LARGE SCALE GENOMIC DNA]</scope>
    <source>
        <strain evidence="11 12">Kerr 14</strain>
    </source>
</reference>
<dbReference type="Gene3D" id="3.30.70.1350">
    <property type="entry name" value="Cation efflux protein, cytoplasmic domain"/>
    <property type="match status" value="1"/>
</dbReference>
<dbReference type="SUPFAM" id="SSF161111">
    <property type="entry name" value="Cation efflux protein transmembrane domain-like"/>
    <property type="match status" value="1"/>
</dbReference>
<name>A0A1S7SGG0_AGRTU</name>
<dbReference type="NCBIfam" id="TIGR01297">
    <property type="entry name" value="CDF"/>
    <property type="match status" value="1"/>
</dbReference>
<accession>A0A1S7SGG0</accession>
<feature type="transmembrane region" description="Helical" evidence="8">
    <location>
        <begin position="100"/>
        <end position="116"/>
    </location>
</feature>
<dbReference type="InterPro" id="IPR027470">
    <property type="entry name" value="Cation_efflux_CTD"/>
</dbReference>
<dbReference type="InterPro" id="IPR058533">
    <property type="entry name" value="Cation_efflux_TM"/>
</dbReference>
<feature type="domain" description="Cation efflux protein cytoplasmic" evidence="10">
    <location>
        <begin position="267"/>
        <end position="337"/>
    </location>
</feature>
<evidence type="ECO:0000313" key="12">
    <source>
        <dbReference type="Proteomes" id="UP000191897"/>
    </source>
</evidence>
<evidence type="ECO:0000256" key="1">
    <source>
        <dbReference type="ARBA" id="ARBA00004141"/>
    </source>
</evidence>
<dbReference type="InterPro" id="IPR050291">
    <property type="entry name" value="CDF_Transporter"/>
</dbReference>
<dbReference type="Pfam" id="PF16916">
    <property type="entry name" value="ZT_dimer"/>
    <property type="match status" value="1"/>
</dbReference>
<evidence type="ECO:0000256" key="8">
    <source>
        <dbReference type="SAM" id="Phobius"/>
    </source>
</evidence>
<feature type="domain" description="Cation efflux protein transmembrane" evidence="9">
    <location>
        <begin position="68"/>
        <end position="253"/>
    </location>
</feature>
<evidence type="ECO:0000313" key="11">
    <source>
        <dbReference type="EMBL" id="CUX69001.1"/>
    </source>
</evidence>
<comment type="similarity">
    <text evidence="2">Belongs to the cation diffusion facilitator (CDF) transporter (TC 2.A.4) family.</text>
</comment>
<sequence>MIDIINQRSAMFASIREWFGFGQGGQSHGHSHGSHGHSHGDAGGHGHTHGVVDPSIASSERGIWAIKWSFVILAITALLQLVVVFYSGSVALLADTIHNIGDAATAIPLWIAFTLVRRKPTKTFNYGLGRVEDLAGMLIVLIILFSAIVAGYEAIDRLLNPQPITQLLAVAVAGVVGFIGNEAVAVFRIRVGRQMNSAALIADGYHARTDGLTSLAVVLGALGVWFGFPLADPIIGLLITIAIFGIVWQSARAVITRSLDGVEPGITDEIRHAAEHVEGIGSLTDVKARWIGHKLHADVTISVSGDKPVADANVIVATLRNELHAHLPALGTATIQIAEAAAEAPTSARGHGHHHAPAAFTVSSRLATGSLEIVDTPEGERMRLSISKHAKGLEAVVEIDRDGVVERLPLLPSPADHHALISNVAPAEPHEFDAVLKLMAGVEVDDLPFRMEEPEGHHH</sequence>
<feature type="transmembrane region" description="Helical" evidence="8">
    <location>
        <begin position="137"/>
        <end position="155"/>
    </location>
</feature>
<comment type="subcellular location">
    <subcellularLocation>
        <location evidence="1">Membrane</location>
        <topology evidence="1">Multi-pass membrane protein</topology>
    </subcellularLocation>
</comment>
<protein>
    <submittedName>
        <fullName evidence="11">Putative transmembrane efflux protein</fullName>
    </submittedName>
</protein>
<dbReference type="PANTHER" id="PTHR43840:SF15">
    <property type="entry name" value="MITOCHONDRIAL METAL TRANSPORTER 1-RELATED"/>
    <property type="match status" value="1"/>
</dbReference>
<dbReference type="GO" id="GO:0008324">
    <property type="term" value="F:monoatomic cation transmembrane transporter activity"/>
    <property type="evidence" value="ECO:0007669"/>
    <property type="project" value="InterPro"/>
</dbReference>
<evidence type="ECO:0000256" key="4">
    <source>
        <dbReference type="ARBA" id="ARBA00022692"/>
    </source>
</evidence>
<dbReference type="AlphaFoldDB" id="A0A1S7SGG0"/>
<dbReference type="EMBL" id="FBWC01000045">
    <property type="protein sequence ID" value="CUX69001.1"/>
    <property type="molecule type" value="Genomic_DNA"/>
</dbReference>
<evidence type="ECO:0000256" key="6">
    <source>
        <dbReference type="ARBA" id="ARBA00023136"/>
    </source>
</evidence>
<dbReference type="Pfam" id="PF01545">
    <property type="entry name" value="Cation_efflux"/>
    <property type="match status" value="1"/>
</dbReference>
<dbReference type="SUPFAM" id="SSF160240">
    <property type="entry name" value="Cation efflux protein cytoplasmic domain-like"/>
    <property type="match status" value="1"/>
</dbReference>
<evidence type="ECO:0000256" key="3">
    <source>
        <dbReference type="ARBA" id="ARBA00022448"/>
    </source>
</evidence>
<dbReference type="Gene3D" id="1.20.1510.10">
    <property type="entry name" value="Cation efflux protein transmembrane domain"/>
    <property type="match status" value="1"/>
</dbReference>
<keyword evidence="3" id="KW-0813">Transport</keyword>
<dbReference type="GO" id="GO:0016020">
    <property type="term" value="C:membrane"/>
    <property type="evidence" value="ECO:0007669"/>
    <property type="project" value="UniProtKB-SubCell"/>
</dbReference>
<keyword evidence="5 8" id="KW-1133">Transmembrane helix</keyword>
<dbReference type="FunFam" id="1.20.1510.10:FF:000006">
    <property type="entry name" value="Divalent cation efflux transporter"/>
    <property type="match status" value="1"/>
</dbReference>
<feature type="transmembrane region" description="Helical" evidence="8">
    <location>
        <begin position="167"/>
        <end position="189"/>
    </location>
</feature>
<dbReference type="Proteomes" id="UP000191897">
    <property type="component" value="Unassembled WGS sequence"/>
</dbReference>
<feature type="transmembrane region" description="Helical" evidence="8">
    <location>
        <begin position="210"/>
        <end position="228"/>
    </location>
</feature>
<keyword evidence="6 8" id="KW-0472">Membrane</keyword>
<evidence type="ECO:0000256" key="7">
    <source>
        <dbReference type="SAM" id="MobiDB-lite"/>
    </source>
</evidence>